<evidence type="ECO:0000256" key="1">
    <source>
        <dbReference type="ARBA" id="ARBA00024322"/>
    </source>
</evidence>
<dbReference type="GO" id="GO:0031469">
    <property type="term" value="C:bacterial microcompartment"/>
    <property type="evidence" value="ECO:0007669"/>
    <property type="project" value="UniProtKB-SubCell"/>
</dbReference>
<evidence type="ECO:0000313" key="4">
    <source>
        <dbReference type="EMBL" id="KGF57208.1"/>
    </source>
</evidence>
<dbReference type="EMBL" id="ADLO01000010">
    <property type="protein sequence ID" value="KGF57208.1"/>
    <property type="molecule type" value="Genomic_DNA"/>
</dbReference>
<name>A0A096BCR6_FLAPL</name>
<dbReference type="InterPro" id="IPR000249">
    <property type="entry name" value="BMC_dom"/>
</dbReference>
<dbReference type="CDD" id="cd07046">
    <property type="entry name" value="BMC_PduU-EutS"/>
    <property type="match status" value="1"/>
</dbReference>
<dbReference type="Pfam" id="PF00936">
    <property type="entry name" value="BMC"/>
    <property type="match status" value="1"/>
</dbReference>
<dbReference type="Gene3D" id="3.30.70.1710">
    <property type="match status" value="1"/>
</dbReference>
<dbReference type="PATRIC" id="fig|742738.3.peg.319"/>
<evidence type="ECO:0000256" key="2">
    <source>
        <dbReference type="ARBA" id="ARBA00024446"/>
    </source>
</evidence>
<feature type="domain" description="Bacterial microcompartment" evidence="3">
    <location>
        <begin position="71"/>
        <end position="143"/>
    </location>
</feature>
<dbReference type="PANTHER" id="PTHR40449">
    <property type="entry name" value="ETHANOLAMINE UTILIZATION PROTEIN EUTS"/>
    <property type="match status" value="1"/>
</dbReference>
<evidence type="ECO:0000313" key="5">
    <source>
        <dbReference type="Proteomes" id="UP000029585"/>
    </source>
</evidence>
<dbReference type="HOGENOM" id="CLU_143326_0_0_9"/>
<protein>
    <recommendedName>
        <fullName evidence="3">Bacterial microcompartment domain-containing protein</fullName>
    </recommendedName>
</protein>
<dbReference type="PANTHER" id="PTHR40449:SF2">
    <property type="entry name" value="BACTERIAL MICROCOMPARTMENT SHELL PROTEIN EUTS"/>
    <property type="match status" value="1"/>
</dbReference>
<dbReference type="SMART" id="SM00877">
    <property type="entry name" value="BMC"/>
    <property type="match status" value="1"/>
</dbReference>
<keyword evidence="5" id="KW-1185">Reference proteome</keyword>
<comment type="subcellular location">
    <subcellularLocation>
        <location evidence="1">Bacterial microcompartment</location>
    </subcellularLocation>
</comment>
<dbReference type="GeneID" id="63971688"/>
<dbReference type="InterPro" id="IPR009307">
    <property type="entry name" value="EutS/PduU/CutR"/>
</dbReference>
<accession>A0A096BCR6</accession>
<comment type="caution">
    <text evidence="4">The sequence shown here is derived from an EMBL/GenBank/DDBJ whole genome shotgun (WGS) entry which is preliminary data.</text>
</comment>
<dbReference type="Proteomes" id="UP000029585">
    <property type="component" value="Unassembled WGS sequence"/>
</dbReference>
<dbReference type="InterPro" id="IPR037233">
    <property type="entry name" value="CcmK-like_sf"/>
</dbReference>
<dbReference type="RefSeq" id="WP_007490091.1">
    <property type="nucleotide sequence ID" value="NZ_KN174161.1"/>
</dbReference>
<dbReference type="AlphaFoldDB" id="A0A096BCR6"/>
<reference evidence="4 5" key="1">
    <citation type="submission" date="2011-08" db="EMBL/GenBank/DDBJ databases">
        <title>The Genome Sequence of Clostridium orbiscindens 1_3_50AFAA.</title>
        <authorList>
            <consortium name="The Broad Institute Genome Sequencing Platform"/>
            <person name="Earl A."/>
            <person name="Ward D."/>
            <person name="Feldgarden M."/>
            <person name="Gevers D."/>
            <person name="Daigneault M."/>
            <person name="Strauss J."/>
            <person name="Allen-Vercoe E."/>
            <person name="Young S.K."/>
            <person name="Zeng Q."/>
            <person name="Gargeya S."/>
            <person name="Fitzgerald M."/>
            <person name="Haas B."/>
            <person name="Abouelleil A."/>
            <person name="Alvarado L."/>
            <person name="Arachchi H.M."/>
            <person name="Berlin A."/>
            <person name="Brown A."/>
            <person name="Chapman S.B."/>
            <person name="Chen Z."/>
            <person name="Dunbar C."/>
            <person name="Freedman E."/>
            <person name="Gearin G."/>
            <person name="Gellesch M."/>
            <person name="Goldberg J."/>
            <person name="Griggs A."/>
            <person name="Gujja S."/>
            <person name="Heiman D."/>
            <person name="Howarth C."/>
            <person name="Larson L."/>
            <person name="Lui A."/>
            <person name="MacDonald P.J.P."/>
            <person name="Montmayeur A."/>
            <person name="Murphy C."/>
            <person name="Neiman D."/>
            <person name="Pearson M."/>
            <person name="Priest M."/>
            <person name="Roberts A."/>
            <person name="Saif S."/>
            <person name="Shea T."/>
            <person name="Shenoy N."/>
            <person name="Sisk P."/>
            <person name="Stolte C."/>
            <person name="Sykes S."/>
            <person name="Wortman J."/>
            <person name="Nusbaum C."/>
            <person name="Birren B."/>
        </authorList>
    </citation>
    <scope>NUCLEOTIDE SEQUENCE [LARGE SCALE GENOMIC DNA]</scope>
    <source>
        <strain evidence="4 5">1_3_50AFAA</strain>
    </source>
</reference>
<organism evidence="4 5">
    <name type="scientific">Flavonifractor plautii 1_3_50AFAA</name>
    <dbReference type="NCBI Taxonomy" id="742738"/>
    <lineage>
        <taxon>Bacteria</taxon>
        <taxon>Bacillati</taxon>
        <taxon>Bacillota</taxon>
        <taxon>Clostridia</taxon>
        <taxon>Eubacteriales</taxon>
        <taxon>Oscillospiraceae</taxon>
        <taxon>Flavonifractor</taxon>
    </lineage>
</organism>
<proteinExistence type="predicted"/>
<dbReference type="SUPFAM" id="SSF143414">
    <property type="entry name" value="CcmK-like"/>
    <property type="match status" value="1"/>
</dbReference>
<dbReference type="eggNOG" id="COG4810">
    <property type="taxonomic scope" value="Bacteria"/>
</dbReference>
<keyword evidence="2" id="KW-1283">Bacterial microcompartment</keyword>
<sequence length="143" mass="16055">MGKRMTREEFLEAVFSRRYEELKGRELRTVRVRVVGKELSLAQLIGVTDRRVYENLGLHIGTHLGEDHTGQSIGLLHLTPWEATVVAADVAMKSGNVELGFLDRFSGAVILLGSRAEVKSALEHVVEFFRTELGFTVCELTER</sequence>
<evidence type="ECO:0000259" key="3">
    <source>
        <dbReference type="SMART" id="SM00877"/>
    </source>
</evidence>
<gene>
    <name evidence="4" type="ORF">HMPREF9460_00306</name>
</gene>